<dbReference type="InterPro" id="IPR031588">
    <property type="entry name" value="Collectrin_dom"/>
</dbReference>
<keyword evidence="4 9" id="KW-0812">Transmembrane</keyword>
<keyword evidence="7 9" id="KW-0472">Membrane</keyword>
<keyword evidence="12" id="KW-1185">Reference proteome</keyword>
<dbReference type="Proteomes" id="UP000517892">
    <property type="component" value="Unassembled WGS sequence"/>
</dbReference>
<dbReference type="InterPro" id="IPR042944">
    <property type="entry name" value="Collectrin"/>
</dbReference>
<evidence type="ECO:0000256" key="5">
    <source>
        <dbReference type="ARBA" id="ARBA00022729"/>
    </source>
</evidence>
<keyword evidence="2" id="KW-1003">Cell membrane</keyword>
<organism evidence="11 12">
    <name type="scientific">Centropus unirufus</name>
    <dbReference type="NCBI Taxonomy" id="1118519"/>
    <lineage>
        <taxon>Eukaryota</taxon>
        <taxon>Metazoa</taxon>
        <taxon>Chordata</taxon>
        <taxon>Craniata</taxon>
        <taxon>Vertebrata</taxon>
        <taxon>Euteleostomi</taxon>
        <taxon>Archelosauria</taxon>
        <taxon>Archosauria</taxon>
        <taxon>Dinosauria</taxon>
        <taxon>Saurischia</taxon>
        <taxon>Theropoda</taxon>
        <taxon>Coelurosauria</taxon>
        <taxon>Aves</taxon>
        <taxon>Neognathae</taxon>
        <taxon>Neoaves</taxon>
        <taxon>Otidimorphae</taxon>
        <taxon>Cuculiformes</taxon>
        <taxon>Centropidae</taxon>
        <taxon>Centropus</taxon>
    </lineage>
</organism>
<dbReference type="PANTHER" id="PTHR46884:SF1">
    <property type="entry name" value="COLLECTRIN"/>
    <property type="match status" value="1"/>
</dbReference>
<dbReference type="Pfam" id="PF16959">
    <property type="entry name" value="Collectrin"/>
    <property type="match status" value="1"/>
</dbReference>
<accession>A0A7K4ZU67</accession>
<feature type="non-terminal residue" evidence="11">
    <location>
        <position position="1"/>
    </location>
</feature>
<dbReference type="GO" id="GO:0070062">
    <property type="term" value="C:extracellular exosome"/>
    <property type="evidence" value="ECO:0007669"/>
    <property type="project" value="TreeGrafter"/>
</dbReference>
<dbReference type="PANTHER" id="PTHR46884">
    <property type="entry name" value="COLLECTRIN"/>
    <property type="match status" value="1"/>
</dbReference>
<dbReference type="GO" id="GO:0005886">
    <property type="term" value="C:plasma membrane"/>
    <property type="evidence" value="ECO:0007669"/>
    <property type="project" value="UniProtKB-SubCell"/>
</dbReference>
<keyword evidence="5" id="KW-0732">Signal</keyword>
<evidence type="ECO:0000256" key="4">
    <source>
        <dbReference type="ARBA" id="ARBA00022692"/>
    </source>
</evidence>
<dbReference type="GO" id="GO:0051957">
    <property type="term" value="P:positive regulation of amino acid transport"/>
    <property type="evidence" value="ECO:0007669"/>
    <property type="project" value="TreeGrafter"/>
</dbReference>
<dbReference type="PROSITE" id="PS52010">
    <property type="entry name" value="COLLECTRIN_LIKE"/>
    <property type="match status" value="1"/>
</dbReference>
<keyword evidence="8" id="KW-0325">Glycoprotein</keyword>
<reference evidence="11 12" key="1">
    <citation type="submission" date="2019-09" db="EMBL/GenBank/DDBJ databases">
        <title>Bird 10,000 Genomes (B10K) Project - Family phase.</title>
        <authorList>
            <person name="Zhang G."/>
        </authorList>
    </citation>
    <scope>NUCLEOTIDE SEQUENCE [LARGE SCALE GENOMIC DNA]</scope>
    <source>
        <strain evidence="11">B10K-DU-017-25</strain>
        <tissue evidence="11">Mixed tissue sample</tissue>
    </source>
</reference>
<evidence type="ECO:0000259" key="10">
    <source>
        <dbReference type="PROSITE" id="PS52010"/>
    </source>
</evidence>
<evidence type="ECO:0000256" key="6">
    <source>
        <dbReference type="ARBA" id="ARBA00022989"/>
    </source>
</evidence>
<keyword evidence="6 9" id="KW-1133">Transmembrane helix</keyword>
<evidence type="ECO:0000256" key="8">
    <source>
        <dbReference type="ARBA" id="ARBA00023180"/>
    </source>
</evidence>
<sequence length="184" mass="20561">YVWDANEEYLFKAVVAFAMRRYSRKSTTQISNVLLCNVTDRVSFWFVVTDSSENVSTVPGSEVEAAIRMNRNRINSAFLLSDRTLQFLKITSTLSPPVEPSTPVWLIVFGVVLCLIVAGIVFLIVAGIRQRKKKNKESTKRENLEEKGEVTVAVENGIPCETLDLKAGHVNGVFAADDERFTSL</sequence>
<evidence type="ECO:0000313" key="12">
    <source>
        <dbReference type="Proteomes" id="UP000517892"/>
    </source>
</evidence>
<comment type="subcellular location">
    <subcellularLocation>
        <location evidence="1">Cell membrane</location>
        <topology evidence="1">Single-pass type I membrane protein</topology>
    </subcellularLocation>
</comment>
<feature type="domain" description="Collectrin-like" evidence="10">
    <location>
        <begin position="1"/>
        <end position="184"/>
    </location>
</feature>
<evidence type="ECO:0000256" key="9">
    <source>
        <dbReference type="SAM" id="Phobius"/>
    </source>
</evidence>
<gene>
    <name evidence="11" type="primary">Tmem27</name>
    <name evidence="11" type="ORF">CENUNI_R00733</name>
</gene>
<keyword evidence="3" id="KW-0597">Phosphoprotein</keyword>
<feature type="non-terminal residue" evidence="11">
    <location>
        <position position="184"/>
    </location>
</feature>
<protein>
    <submittedName>
        <fullName evidence="11">TMM27 protein</fullName>
    </submittedName>
</protein>
<dbReference type="AlphaFoldDB" id="A0A7K4ZU67"/>
<comment type="caution">
    <text evidence="11">The sequence shown here is derived from an EMBL/GenBank/DDBJ whole genome shotgun (WGS) entry which is preliminary data.</text>
</comment>
<feature type="transmembrane region" description="Helical" evidence="9">
    <location>
        <begin position="104"/>
        <end position="128"/>
    </location>
</feature>
<evidence type="ECO:0000313" key="11">
    <source>
        <dbReference type="EMBL" id="NWR75005.1"/>
    </source>
</evidence>
<evidence type="ECO:0000256" key="3">
    <source>
        <dbReference type="ARBA" id="ARBA00022553"/>
    </source>
</evidence>
<evidence type="ECO:0000256" key="2">
    <source>
        <dbReference type="ARBA" id="ARBA00022475"/>
    </source>
</evidence>
<evidence type="ECO:0000256" key="1">
    <source>
        <dbReference type="ARBA" id="ARBA00004251"/>
    </source>
</evidence>
<dbReference type="EMBL" id="VYZI01000226">
    <property type="protein sequence ID" value="NWR75005.1"/>
    <property type="molecule type" value="Genomic_DNA"/>
</dbReference>
<evidence type="ECO:0000256" key="7">
    <source>
        <dbReference type="ARBA" id="ARBA00023136"/>
    </source>
</evidence>
<name>A0A7K4ZU67_9AVES</name>
<proteinExistence type="predicted"/>
<dbReference type="OrthoDB" id="9899436at2759"/>